<feature type="domain" description="EF-hand" evidence="3">
    <location>
        <begin position="98"/>
        <end position="128"/>
    </location>
</feature>
<reference evidence="4" key="1">
    <citation type="submission" date="2022-04" db="EMBL/GenBank/DDBJ databases">
        <title>Lysobacter sp. CAU 1642 isolated from sea sand.</title>
        <authorList>
            <person name="Kim W."/>
        </authorList>
    </citation>
    <scope>NUCLEOTIDE SEQUENCE</scope>
    <source>
        <strain evidence="4">CAU 1642</strain>
    </source>
</reference>
<proteinExistence type="predicted"/>
<evidence type="ECO:0000256" key="1">
    <source>
        <dbReference type="SAM" id="MobiDB-lite"/>
    </source>
</evidence>
<dbReference type="Gene3D" id="1.10.238.10">
    <property type="entry name" value="EF-hand"/>
    <property type="match status" value="1"/>
</dbReference>
<dbReference type="CDD" id="cd00051">
    <property type="entry name" value="EFh"/>
    <property type="match status" value="1"/>
</dbReference>
<dbReference type="RefSeq" id="WP_248207357.1">
    <property type="nucleotide sequence ID" value="NZ_JALNMH010000005.1"/>
</dbReference>
<accession>A0ABT0GGB3</accession>
<dbReference type="EMBL" id="JALNMH010000005">
    <property type="protein sequence ID" value="MCK7593591.1"/>
    <property type="molecule type" value="Genomic_DNA"/>
</dbReference>
<dbReference type="PROSITE" id="PS50222">
    <property type="entry name" value="EF_HAND_2"/>
    <property type="match status" value="2"/>
</dbReference>
<dbReference type="SUPFAM" id="SSF47473">
    <property type="entry name" value="EF-hand"/>
    <property type="match status" value="1"/>
</dbReference>
<feature type="chain" id="PRO_5045169503" evidence="2">
    <location>
        <begin position="28"/>
        <end position="128"/>
    </location>
</feature>
<protein>
    <submittedName>
        <fullName evidence="4">EF-hand domain-containing protein</fullName>
    </submittedName>
</protein>
<feature type="signal peptide" evidence="2">
    <location>
        <begin position="1"/>
        <end position="27"/>
    </location>
</feature>
<dbReference type="InterPro" id="IPR002048">
    <property type="entry name" value="EF_hand_dom"/>
</dbReference>
<organism evidence="4 5">
    <name type="scientific">Pseudomarimonas salicorniae</name>
    <dbReference type="NCBI Taxonomy" id="2933270"/>
    <lineage>
        <taxon>Bacteria</taxon>
        <taxon>Pseudomonadati</taxon>
        <taxon>Pseudomonadota</taxon>
        <taxon>Gammaproteobacteria</taxon>
        <taxon>Lysobacterales</taxon>
        <taxon>Lysobacteraceae</taxon>
        <taxon>Pseudomarimonas</taxon>
    </lineage>
</organism>
<dbReference type="Proteomes" id="UP001431449">
    <property type="component" value="Unassembled WGS sequence"/>
</dbReference>
<feature type="domain" description="EF-hand" evidence="3">
    <location>
        <begin position="59"/>
        <end position="94"/>
    </location>
</feature>
<keyword evidence="2" id="KW-0732">Signal</keyword>
<evidence type="ECO:0000259" key="3">
    <source>
        <dbReference type="PROSITE" id="PS50222"/>
    </source>
</evidence>
<evidence type="ECO:0000313" key="4">
    <source>
        <dbReference type="EMBL" id="MCK7593591.1"/>
    </source>
</evidence>
<gene>
    <name evidence="4" type="ORF">M0G41_07910</name>
</gene>
<dbReference type="Pfam" id="PF13202">
    <property type="entry name" value="EF-hand_5"/>
    <property type="match status" value="2"/>
</dbReference>
<feature type="region of interest" description="Disordered" evidence="1">
    <location>
        <begin position="75"/>
        <end position="100"/>
    </location>
</feature>
<dbReference type="PROSITE" id="PS00018">
    <property type="entry name" value="EF_HAND_1"/>
    <property type="match status" value="2"/>
</dbReference>
<keyword evidence="5" id="KW-1185">Reference proteome</keyword>
<dbReference type="InterPro" id="IPR011992">
    <property type="entry name" value="EF-hand-dom_pair"/>
</dbReference>
<evidence type="ECO:0000313" key="5">
    <source>
        <dbReference type="Proteomes" id="UP001431449"/>
    </source>
</evidence>
<name>A0ABT0GGB3_9GAMM</name>
<dbReference type="InterPro" id="IPR018247">
    <property type="entry name" value="EF_Hand_1_Ca_BS"/>
</dbReference>
<comment type="caution">
    <text evidence="4">The sequence shown here is derived from an EMBL/GenBank/DDBJ whole genome shotgun (WGS) entry which is preliminary data.</text>
</comment>
<evidence type="ECO:0000256" key="2">
    <source>
        <dbReference type="SAM" id="SignalP"/>
    </source>
</evidence>
<sequence>MVRRSAGQLLLGLLAAGPLAGGGAAVAAEVSGADLQRSARLAYFGGFDRNADGRVDVEEYLDYLRAGFDHLDRNGNGRIDDDELPAGARRSVSRERRGHEQAVRRAFHRLDTDGNGWLDIRELTSPPR</sequence>